<dbReference type="SUPFAM" id="SSF52540">
    <property type="entry name" value="P-loop containing nucleoside triphosphate hydrolases"/>
    <property type="match status" value="1"/>
</dbReference>
<comment type="similarity">
    <text evidence="2 9">Belongs to the RecN family.</text>
</comment>
<dbReference type="Pfam" id="PF02463">
    <property type="entry name" value="SMC_N"/>
    <property type="match status" value="1"/>
</dbReference>
<evidence type="ECO:0000313" key="13">
    <source>
        <dbReference type="Proteomes" id="UP001597036"/>
    </source>
</evidence>
<evidence type="ECO:0000256" key="6">
    <source>
        <dbReference type="ARBA" id="ARBA00022840"/>
    </source>
</evidence>
<keyword evidence="7 9" id="KW-0234">DNA repair</keyword>
<evidence type="ECO:0000256" key="10">
    <source>
        <dbReference type="SAM" id="Coils"/>
    </source>
</evidence>
<sequence length="577" mass="63453">MLEELEIRNLGPISQARIMPHPGMNAITGETGAGKSMLLNAIELISGAQAQSQRVSANSDQARVQAIFGVSGSDDIKELAQNAGAECVDDQLFINRTVPQKGRSRAVLNGQTVPRTVLTSIASKLVTIHGQSEQLKIANISRQRDFLDDFAANDTQRDTYRKAFENYSTLKEKIDQLKSTQSQAIAQIDYLKDAISRIEAIHPHEGEDDELKSQRDYIENATEIAIAQAAALRALDTSENDNDEASVSELLTRAIHELHAVSHIEQMSEIMSRLETLRDEVQDIVYMLSQSSNEDVNPNDLDKINERIHDLSELTKRWGPTLKDVLEWKEKAQFELEDLDASPERIHELEVELTQAMEIVRKAAKELTRTRVVAAEELSANVNKELKSLAMEGSALYVSVSESSELDVHGADDIVFEFVPFPGAPRLSLGKSASGGELSRLMLALELVAFEKKRVRIDQMELSEQRGNVPTLIFDEIDAGVGGATAVELGKRLARLAAGAQIIVVTHLPQVAAWADEQFVVSKTKSASQATTTVTEVNGEARVAEIARMLSGSQSKTSLQHAQELLDECTLKMPELA</sequence>
<name>A0ABW2Y872_9BIFI</name>
<evidence type="ECO:0000256" key="2">
    <source>
        <dbReference type="ARBA" id="ARBA00009441"/>
    </source>
</evidence>
<evidence type="ECO:0000259" key="11">
    <source>
        <dbReference type="Pfam" id="PF02463"/>
    </source>
</evidence>
<keyword evidence="10" id="KW-0175">Coiled coil</keyword>
<evidence type="ECO:0000256" key="9">
    <source>
        <dbReference type="PIRNR" id="PIRNR003128"/>
    </source>
</evidence>
<evidence type="ECO:0000256" key="7">
    <source>
        <dbReference type="ARBA" id="ARBA00023204"/>
    </source>
</evidence>
<evidence type="ECO:0000256" key="1">
    <source>
        <dbReference type="ARBA" id="ARBA00003618"/>
    </source>
</evidence>
<evidence type="ECO:0000256" key="5">
    <source>
        <dbReference type="ARBA" id="ARBA00022763"/>
    </source>
</evidence>
<comment type="function">
    <text evidence="1 9">May be involved in recombinational repair of damaged DNA.</text>
</comment>
<feature type="domain" description="RecF/RecN/SMC N-terminal" evidence="11">
    <location>
        <begin position="1"/>
        <end position="525"/>
    </location>
</feature>
<reference evidence="13" key="1">
    <citation type="journal article" date="2019" name="Int. J. Syst. Evol. Microbiol.">
        <title>The Global Catalogue of Microorganisms (GCM) 10K type strain sequencing project: providing services to taxonomists for standard genome sequencing and annotation.</title>
        <authorList>
            <consortium name="The Broad Institute Genomics Platform"/>
            <consortium name="The Broad Institute Genome Sequencing Center for Infectious Disease"/>
            <person name="Wu L."/>
            <person name="Ma J."/>
        </authorList>
    </citation>
    <scope>NUCLEOTIDE SEQUENCE [LARGE SCALE GENOMIC DNA]</scope>
    <source>
        <strain evidence="13">CCM 8604</strain>
    </source>
</reference>
<feature type="coiled-coil region" evidence="10">
    <location>
        <begin position="160"/>
        <end position="187"/>
    </location>
</feature>
<dbReference type="PANTHER" id="PTHR11059">
    <property type="entry name" value="DNA REPAIR PROTEIN RECN"/>
    <property type="match status" value="1"/>
</dbReference>
<dbReference type="Proteomes" id="UP001597036">
    <property type="component" value="Unassembled WGS sequence"/>
</dbReference>
<accession>A0ABW2Y872</accession>
<keyword evidence="13" id="KW-1185">Reference proteome</keyword>
<evidence type="ECO:0000256" key="3">
    <source>
        <dbReference type="ARBA" id="ARBA00021315"/>
    </source>
</evidence>
<dbReference type="InterPro" id="IPR003395">
    <property type="entry name" value="RecF/RecN/SMC_N"/>
</dbReference>
<dbReference type="InterPro" id="IPR004604">
    <property type="entry name" value="DNA_recomb/repair_RecN"/>
</dbReference>
<dbReference type="CDD" id="cd03241">
    <property type="entry name" value="ABC_RecN"/>
    <property type="match status" value="1"/>
</dbReference>
<organism evidence="12 13">
    <name type="scientific">Alloscardovia venturai</name>
    <dbReference type="NCBI Taxonomy" id="1769421"/>
    <lineage>
        <taxon>Bacteria</taxon>
        <taxon>Bacillati</taxon>
        <taxon>Actinomycetota</taxon>
        <taxon>Actinomycetes</taxon>
        <taxon>Bifidobacteriales</taxon>
        <taxon>Bifidobacteriaceae</taxon>
        <taxon>Alloscardovia</taxon>
    </lineage>
</organism>
<evidence type="ECO:0000256" key="4">
    <source>
        <dbReference type="ARBA" id="ARBA00022741"/>
    </source>
</evidence>
<keyword evidence="6" id="KW-0067">ATP-binding</keyword>
<dbReference type="PIRSF" id="PIRSF003128">
    <property type="entry name" value="RecN"/>
    <property type="match status" value="1"/>
</dbReference>
<gene>
    <name evidence="12" type="primary">recN</name>
    <name evidence="12" type="ORF">ACFQY8_03410</name>
</gene>
<dbReference type="InterPro" id="IPR027417">
    <property type="entry name" value="P-loop_NTPase"/>
</dbReference>
<comment type="caution">
    <text evidence="12">The sequence shown here is derived from an EMBL/GenBank/DDBJ whole genome shotgun (WGS) entry which is preliminary data.</text>
</comment>
<keyword evidence="5 9" id="KW-0227">DNA damage</keyword>
<dbReference type="EMBL" id="JBHTHQ010000021">
    <property type="protein sequence ID" value="MFD0704796.1"/>
    <property type="molecule type" value="Genomic_DNA"/>
</dbReference>
<dbReference type="PANTHER" id="PTHR11059:SF0">
    <property type="entry name" value="DNA REPAIR PROTEIN RECN"/>
    <property type="match status" value="1"/>
</dbReference>
<dbReference type="Gene3D" id="3.40.50.300">
    <property type="entry name" value="P-loop containing nucleotide triphosphate hydrolases"/>
    <property type="match status" value="2"/>
</dbReference>
<evidence type="ECO:0000256" key="8">
    <source>
        <dbReference type="ARBA" id="ARBA00033408"/>
    </source>
</evidence>
<proteinExistence type="inferred from homology"/>
<evidence type="ECO:0000313" key="12">
    <source>
        <dbReference type="EMBL" id="MFD0704796.1"/>
    </source>
</evidence>
<keyword evidence="4" id="KW-0547">Nucleotide-binding</keyword>
<dbReference type="RefSeq" id="WP_377938512.1">
    <property type="nucleotide sequence ID" value="NZ_JBHTHQ010000021.1"/>
</dbReference>
<protein>
    <recommendedName>
        <fullName evidence="3 9">DNA repair protein RecN</fullName>
    </recommendedName>
    <alternativeName>
        <fullName evidence="8 9">Recombination protein N</fullName>
    </alternativeName>
</protein>
<dbReference type="NCBIfam" id="TIGR00634">
    <property type="entry name" value="recN"/>
    <property type="match status" value="1"/>
</dbReference>